<evidence type="ECO:0000313" key="2">
    <source>
        <dbReference type="Proteomes" id="UP001165065"/>
    </source>
</evidence>
<evidence type="ECO:0000313" key="1">
    <source>
        <dbReference type="EMBL" id="GMI32647.1"/>
    </source>
</evidence>
<sequence>MSSDGFGICGHKNAYNFKVKNGKWVEDLIGMDLAKNPPNHPTLYTTEQREKLIPPSEMIDRSGGEDVKMLSMEEITFKNKNGLPAHMLFEHLGAPGADRFMSVNAMTFTGGTGTGGIRCEDLLSEHPSDEAKKHLKIKPRVTKMTNKAKYDARQNALISSFKTTSGASGNRASKAEFKVRASESRPPMPMFGKTKLVIG</sequence>
<accession>A0A9W7L503</accession>
<dbReference type="OrthoDB" id="186965at2759"/>
<organism evidence="1 2">
    <name type="scientific">Triparma columacea</name>
    <dbReference type="NCBI Taxonomy" id="722753"/>
    <lineage>
        <taxon>Eukaryota</taxon>
        <taxon>Sar</taxon>
        <taxon>Stramenopiles</taxon>
        <taxon>Ochrophyta</taxon>
        <taxon>Bolidophyceae</taxon>
        <taxon>Parmales</taxon>
        <taxon>Triparmaceae</taxon>
        <taxon>Triparma</taxon>
    </lineage>
</organism>
<dbReference type="EMBL" id="BRYA01000021">
    <property type="protein sequence ID" value="GMI32647.1"/>
    <property type="molecule type" value="Genomic_DNA"/>
</dbReference>
<comment type="caution">
    <text evidence="1">The sequence shown here is derived from an EMBL/GenBank/DDBJ whole genome shotgun (WGS) entry which is preliminary data.</text>
</comment>
<keyword evidence="2" id="KW-1185">Reference proteome</keyword>
<gene>
    <name evidence="1" type="ORF">TrCOL_g12185</name>
</gene>
<protein>
    <submittedName>
        <fullName evidence="1">Uncharacterized protein</fullName>
    </submittedName>
</protein>
<dbReference type="AlphaFoldDB" id="A0A9W7L503"/>
<reference evidence="2" key="1">
    <citation type="journal article" date="2023" name="Commun. Biol.">
        <title>Genome analysis of Parmales, the sister group of diatoms, reveals the evolutionary specialization of diatoms from phago-mixotrophs to photoautotrophs.</title>
        <authorList>
            <person name="Ban H."/>
            <person name="Sato S."/>
            <person name="Yoshikawa S."/>
            <person name="Yamada K."/>
            <person name="Nakamura Y."/>
            <person name="Ichinomiya M."/>
            <person name="Sato N."/>
            <person name="Blanc-Mathieu R."/>
            <person name="Endo H."/>
            <person name="Kuwata A."/>
            <person name="Ogata H."/>
        </authorList>
    </citation>
    <scope>NUCLEOTIDE SEQUENCE [LARGE SCALE GENOMIC DNA]</scope>
</reference>
<dbReference type="Proteomes" id="UP001165065">
    <property type="component" value="Unassembled WGS sequence"/>
</dbReference>
<proteinExistence type="predicted"/>
<name>A0A9W7L503_9STRA</name>